<dbReference type="Proteomes" id="UP000193335">
    <property type="component" value="Unassembled WGS sequence"/>
</dbReference>
<sequence length="92" mass="10714">MLSRDERDRYLIAAADRYCIGLSDNEAADILVAGLTRFREAAWRNDGPEALCPPRHRGTIREFFWMILKARDRLPGERLVREVLRASERERG</sequence>
<gene>
    <name evidence="1" type="ORF">BSZ19_35075</name>
</gene>
<proteinExistence type="predicted"/>
<reference evidence="1 2" key="1">
    <citation type="submission" date="2017-03" db="EMBL/GenBank/DDBJ databases">
        <title>Whole genome sequences of fourteen strains of Bradyrhizobium canariense and one strain of Bradyrhizobium japonicum isolated from Lupinus (Papilionoideae: Genisteae) species in Algeria.</title>
        <authorList>
            <person name="Crovadore J."/>
            <person name="Chekireb D."/>
            <person name="Brachmann A."/>
            <person name="Chablais R."/>
            <person name="Cochard B."/>
            <person name="Lefort F."/>
        </authorList>
    </citation>
    <scope>NUCLEOTIDE SEQUENCE [LARGE SCALE GENOMIC DNA]</scope>
    <source>
        <strain evidence="1 2">UBMA197</strain>
    </source>
</reference>
<protein>
    <submittedName>
        <fullName evidence="1">Uncharacterized protein</fullName>
    </submittedName>
</protein>
<name>A0A1Y2JF27_BRAJP</name>
<dbReference type="EMBL" id="NAFL01000275">
    <property type="protein sequence ID" value="OSJ26981.1"/>
    <property type="molecule type" value="Genomic_DNA"/>
</dbReference>
<organism evidence="1 2">
    <name type="scientific">Bradyrhizobium japonicum</name>
    <dbReference type="NCBI Taxonomy" id="375"/>
    <lineage>
        <taxon>Bacteria</taxon>
        <taxon>Pseudomonadati</taxon>
        <taxon>Pseudomonadota</taxon>
        <taxon>Alphaproteobacteria</taxon>
        <taxon>Hyphomicrobiales</taxon>
        <taxon>Nitrobacteraceae</taxon>
        <taxon>Bradyrhizobium</taxon>
    </lineage>
</organism>
<comment type="caution">
    <text evidence="1">The sequence shown here is derived from an EMBL/GenBank/DDBJ whole genome shotgun (WGS) entry which is preliminary data.</text>
</comment>
<accession>A0A1Y2JF27</accession>
<evidence type="ECO:0000313" key="1">
    <source>
        <dbReference type="EMBL" id="OSJ26981.1"/>
    </source>
</evidence>
<dbReference type="AlphaFoldDB" id="A0A1Y2JF27"/>
<evidence type="ECO:0000313" key="2">
    <source>
        <dbReference type="Proteomes" id="UP000193335"/>
    </source>
</evidence>